<protein>
    <submittedName>
        <fullName evidence="1">Uncharacterized protein</fullName>
    </submittedName>
</protein>
<evidence type="ECO:0000313" key="2">
    <source>
        <dbReference type="Proteomes" id="UP000606974"/>
    </source>
</evidence>
<dbReference type="Proteomes" id="UP000606974">
    <property type="component" value="Unassembled WGS sequence"/>
</dbReference>
<proteinExistence type="predicted"/>
<dbReference type="EMBL" id="JAACFV010000010">
    <property type="protein sequence ID" value="KAF7512762.1"/>
    <property type="molecule type" value="Genomic_DNA"/>
</dbReference>
<evidence type="ECO:0000313" key="1">
    <source>
        <dbReference type="EMBL" id="KAF7512762.1"/>
    </source>
</evidence>
<comment type="caution">
    <text evidence="1">The sequence shown here is derived from an EMBL/GenBank/DDBJ whole genome shotgun (WGS) entry which is preliminary data.</text>
</comment>
<accession>A0A8H7AR80</accession>
<gene>
    <name evidence="1" type="ORF">GJ744_000329</name>
</gene>
<sequence length="99" mass="11177">MFASKRSLDHFHVVDFQMILMSENIPVIHKPRRAQLSAASSPKPYLVAAMLALEKIYENDEALSRDPEIPEALRGVRHGFRPEQGSEANFACARMVQIV</sequence>
<name>A0A8H7AR80_9EURO</name>
<keyword evidence="2" id="KW-1185">Reference proteome</keyword>
<reference evidence="1" key="1">
    <citation type="submission" date="2020-02" db="EMBL/GenBank/DDBJ databases">
        <authorList>
            <person name="Palmer J.M."/>
        </authorList>
    </citation>
    <scope>NUCLEOTIDE SEQUENCE</scope>
    <source>
        <strain evidence="1">EPUS1.4</strain>
        <tissue evidence="1">Thallus</tissue>
    </source>
</reference>
<dbReference type="AlphaFoldDB" id="A0A8H7AR80"/>
<organism evidence="1 2">
    <name type="scientific">Endocarpon pusillum</name>
    <dbReference type="NCBI Taxonomy" id="364733"/>
    <lineage>
        <taxon>Eukaryota</taxon>
        <taxon>Fungi</taxon>
        <taxon>Dikarya</taxon>
        <taxon>Ascomycota</taxon>
        <taxon>Pezizomycotina</taxon>
        <taxon>Eurotiomycetes</taxon>
        <taxon>Chaetothyriomycetidae</taxon>
        <taxon>Verrucariales</taxon>
        <taxon>Verrucariaceae</taxon>
        <taxon>Endocarpon</taxon>
    </lineage>
</organism>